<protein>
    <recommendedName>
        <fullName evidence="4">Phage abortive infection protein</fullName>
    </recommendedName>
</protein>
<evidence type="ECO:0000313" key="2">
    <source>
        <dbReference type="EMBL" id="GJM62877.1"/>
    </source>
</evidence>
<sequence>MKRIKEVNWTILLVTFLAIFGITFMLLMAKNPIFQSEEGHYTSSLWSEYGALMAGVVGPVFSLVGFVLIFETIKWQKRIFERQQFETKFFELLKIHRENVNQMSHRDPMLSSGEFIHGRAVFILLHRQCLKLSEQVRDLIPQEEHQDPKIYQEKVLDIAFLCFYFGVSEQSVFGLKPLLERRLGNRLSENVLESLLALKSQYDPDVAFYTGHQSKLSNYFRHLFHTLQFVEVAKFLKEEERTSYIQMLQAQLTTYEQAMMFYFSLSTLGRSWKEKNWIETHGLVRSMPPWFLSWVNPADFYQINYEYHRL</sequence>
<feature type="transmembrane region" description="Helical" evidence="1">
    <location>
        <begin position="49"/>
        <end position="70"/>
    </location>
</feature>
<keyword evidence="1" id="KW-1133">Transmembrane helix</keyword>
<dbReference type="EMBL" id="BQKE01000002">
    <property type="protein sequence ID" value="GJM62877.1"/>
    <property type="molecule type" value="Genomic_DNA"/>
</dbReference>
<gene>
    <name evidence="2" type="ORF">PEDI_34290</name>
</gene>
<comment type="caution">
    <text evidence="2">The sequence shown here is derived from an EMBL/GenBank/DDBJ whole genome shotgun (WGS) entry which is preliminary data.</text>
</comment>
<evidence type="ECO:0008006" key="4">
    <source>
        <dbReference type="Google" id="ProtNLM"/>
    </source>
</evidence>
<name>A0AAN5ALJ0_9BACT</name>
<keyword evidence="1" id="KW-0812">Transmembrane</keyword>
<evidence type="ECO:0000256" key="1">
    <source>
        <dbReference type="SAM" id="Phobius"/>
    </source>
</evidence>
<dbReference type="Pfam" id="PF16872">
    <property type="entry name" value="putAbiC"/>
    <property type="match status" value="1"/>
</dbReference>
<accession>A0AAN5ALJ0</accession>
<organism evidence="2 3">
    <name type="scientific">Persicobacter diffluens</name>
    <dbReference type="NCBI Taxonomy" id="981"/>
    <lineage>
        <taxon>Bacteria</taxon>
        <taxon>Pseudomonadati</taxon>
        <taxon>Bacteroidota</taxon>
        <taxon>Cytophagia</taxon>
        <taxon>Cytophagales</taxon>
        <taxon>Persicobacteraceae</taxon>
        <taxon>Persicobacter</taxon>
    </lineage>
</organism>
<proteinExistence type="predicted"/>
<keyword evidence="1" id="KW-0472">Membrane</keyword>
<reference evidence="2 3" key="1">
    <citation type="submission" date="2021-12" db="EMBL/GenBank/DDBJ databases">
        <title>Genome sequencing of bacteria with rrn-lacking chromosome and rrn-plasmid.</title>
        <authorList>
            <person name="Anda M."/>
            <person name="Iwasaki W."/>
        </authorList>
    </citation>
    <scope>NUCLEOTIDE SEQUENCE [LARGE SCALE GENOMIC DNA]</scope>
    <source>
        <strain evidence="2 3">NBRC 15940</strain>
    </source>
</reference>
<keyword evidence="3" id="KW-1185">Reference proteome</keyword>
<dbReference type="RefSeq" id="WP_338238107.1">
    <property type="nucleotide sequence ID" value="NZ_BQKE01000002.1"/>
</dbReference>
<feature type="transmembrane region" description="Helical" evidence="1">
    <location>
        <begin position="7"/>
        <end position="29"/>
    </location>
</feature>
<dbReference type="AlphaFoldDB" id="A0AAN5ALJ0"/>
<dbReference type="Proteomes" id="UP001310022">
    <property type="component" value="Unassembled WGS sequence"/>
</dbReference>
<dbReference type="InterPro" id="IPR031709">
    <property type="entry name" value="PutAbiC"/>
</dbReference>
<evidence type="ECO:0000313" key="3">
    <source>
        <dbReference type="Proteomes" id="UP001310022"/>
    </source>
</evidence>